<dbReference type="AlphaFoldDB" id="A0A3E4WAH5"/>
<dbReference type="EMBL" id="JABDSI010000137">
    <property type="protein sequence ID" value="NMW42531.1"/>
    <property type="molecule type" value="Genomic_DNA"/>
</dbReference>
<comment type="caution">
    <text evidence="2">The sequence shown here is derived from an EMBL/GenBank/DDBJ whole genome shotgun (WGS) entry which is preliminary data.</text>
</comment>
<dbReference type="Proteomes" id="UP000261003">
    <property type="component" value="Unassembled WGS sequence"/>
</dbReference>
<gene>
    <name evidence="2" type="ORF">DXC16_20925</name>
    <name evidence="1" type="ORF">HKQ55_20990</name>
</gene>
<evidence type="ECO:0000313" key="1">
    <source>
        <dbReference type="EMBL" id="NMW42531.1"/>
    </source>
</evidence>
<dbReference type="Proteomes" id="UP000583639">
    <property type="component" value="Unassembled WGS sequence"/>
</dbReference>
<reference evidence="2 3" key="1">
    <citation type="submission" date="2018-08" db="EMBL/GenBank/DDBJ databases">
        <title>A genome reference for cultivated species of the human gut microbiota.</title>
        <authorList>
            <person name="Zou Y."/>
            <person name="Xue W."/>
            <person name="Luo G."/>
        </authorList>
    </citation>
    <scope>NUCLEOTIDE SEQUENCE [LARGE SCALE GENOMIC DNA]</scope>
    <source>
        <strain evidence="2 3">OM08-13BH</strain>
    </source>
</reference>
<organism evidence="2 3">
    <name type="scientific">Phocaeicola vulgatus</name>
    <name type="common">Bacteroides vulgatus</name>
    <dbReference type="NCBI Taxonomy" id="821"/>
    <lineage>
        <taxon>Bacteria</taxon>
        <taxon>Pseudomonadati</taxon>
        <taxon>Bacteroidota</taxon>
        <taxon>Bacteroidia</taxon>
        <taxon>Bacteroidales</taxon>
        <taxon>Bacteroidaceae</taxon>
        <taxon>Phocaeicola</taxon>
    </lineage>
</organism>
<evidence type="ECO:0000313" key="3">
    <source>
        <dbReference type="Proteomes" id="UP000261003"/>
    </source>
</evidence>
<proteinExistence type="predicted"/>
<protein>
    <recommendedName>
        <fullName evidence="5">SinR family protein</fullName>
    </recommendedName>
</protein>
<evidence type="ECO:0000313" key="2">
    <source>
        <dbReference type="EMBL" id="RGM39221.1"/>
    </source>
</evidence>
<reference evidence="1 4" key="2">
    <citation type="submission" date="2020-04" db="EMBL/GenBank/DDBJ databases">
        <title>A novel gut-associated lysogenic phage, Bacteroides phage BV01, alters the host transcriptome and bile acid metabolism in Bacteroides vulgatus.</title>
        <authorList>
            <person name="Campbell D.E."/>
            <person name="Ly L."/>
            <person name="Ridlon J.M."/>
            <person name="Hsiao A."/>
            <person name="Degnan P.H."/>
        </authorList>
    </citation>
    <scope>NUCLEOTIDE SEQUENCE [LARGE SCALE GENOMIC DNA]</scope>
    <source>
        <strain evidence="1 4">VPI-BV8526</strain>
    </source>
</reference>
<dbReference type="RefSeq" id="WP_117720554.1">
    <property type="nucleotide sequence ID" value="NZ_JABDSI010000137.1"/>
</dbReference>
<sequence>MNSFLVTYKLDNSTESYDDISSRLKNYPNWAKLFARTWIIRTSHSSKRVRDELADAIEGKGQIVVINITDSAWATYRINDTMLDWMKKNV</sequence>
<evidence type="ECO:0008006" key="5">
    <source>
        <dbReference type="Google" id="ProtNLM"/>
    </source>
</evidence>
<accession>A0A3E4WAH5</accession>
<dbReference type="EMBL" id="QSTG01000052">
    <property type="protein sequence ID" value="RGM39221.1"/>
    <property type="molecule type" value="Genomic_DNA"/>
</dbReference>
<evidence type="ECO:0000313" key="4">
    <source>
        <dbReference type="Proteomes" id="UP000583639"/>
    </source>
</evidence>
<name>A0A3E4WAH5_PHOVU</name>